<feature type="domain" description="Response regulatory" evidence="8">
    <location>
        <begin position="497"/>
        <end position="612"/>
    </location>
</feature>
<dbReference type="CDD" id="cd17546">
    <property type="entry name" value="REC_hyHK_CKI1_RcsC-like"/>
    <property type="match status" value="1"/>
</dbReference>
<dbReference type="PANTHER" id="PTHR43047:SF72">
    <property type="entry name" value="OSMOSENSING HISTIDINE PROTEIN KINASE SLN1"/>
    <property type="match status" value="1"/>
</dbReference>
<evidence type="ECO:0000256" key="3">
    <source>
        <dbReference type="ARBA" id="ARBA00022553"/>
    </source>
</evidence>
<evidence type="ECO:0000313" key="11">
    <source>
        <dbReference type="Proteomes" id="UP000612329"/>
    </source>
</evidence>
<comment type="caution">
    <text evidence="10">The sequence shown here is derived from an EMBL/GenBank/DDBJ whole genome shotgun (WGS) entry which is preliminary data.</text>
</comment>
<dbReference type="PROSITE" id="PS50112">
    <property type="entry name" value="PAS"/>
    <property type="match status" value="1"/>
</dbReference>
<dbReference type="AlphaFoldDB" id="A0A8J3BKW3"/>
<evidence type="ECO:0000259" key="9">
    <source>
        <dbReference type="PROSITE" id="PS50112"/>
    </source>
</evidence>
<dbReference type="SUPFAM" id="SSF47384">
    <property type="entry name" value="Homodimeric domain of signal transducing histidine kinase"/>
    <property type="match status" value="1"/>
</dbReference>
<dbReference type="SMART" id="SM00091">
    <property type="entry name" value="PAS"/>
    <property type="match status" value="1"/>
</dbReference>
<evidence type="ECO:0000256" key="2">
    <source>
        <dbReference type="ARBA" id="ARBA00012438"/>
    </source>
</evidence>
<dbReference type="InterPro" id="IPR005467">
    <property type="entry name" value="His_kinase_dom"/>
</dbReference>
<dbReference type="InterPro" id="IPR036890">
    <property type="entry name" value="HATPase_C_sf"/>
</dbReference>
<dbReference type="EC" id="2.7.13.3" evidence="2"/>
<sequence>MVDSNQDIVFANQQLLNLGGFSNLKGETCKSSFCNSISCSCLAIPGENLSDKIKTGFVKKDGTLAIVNKIAHKLALNNKEYTLIFIIDITEEEKLKKFQDVIIKEKSIAEKKALKETEKFEFLFENFGEALYLLNKKGDFIKVNKKALKHLGYSKEELLSMNVFDIKKTQSISKVCDLMEAVKKKGNLLFETNHVTKKGKIKTVEIASSYLNLNGEDHYFSSVRDITLRKKLESDLLISREKAQESEKLKSAFLNNISHQIRTPLNGILGFLDILEHDFSNLTPKERADYFNIIRDNSNKLLNTVEDILEVSKLNSGQAKLKSDCFSLKINLEKLIEEMKQTYQANNNSFCFEIDPDLENIMIKTDKDMLMRVLKSLLDNVFKFNIQKVLKLIVQNNNGHILFSVEDNGEGIPDKYIDTIFEPFTQTEYTLKQTINGIGLGLTISKKLVNNLGGDLKVESLPGKGTRFYFSIPYKNESQLTKTGKLEVPNKSLIGKTILIAEDDLITYMLLETKLKAEGCNIVHAINGNEAIKQFESNKLIDLIIMDINMPEMDGLEASKTIRETCEKIPILAHSAFVHDECKNNYLKYGFNGFLNKPTDTNTLIKTIMACIKN</sequence>
<organism evidence="10 11">
    <name type="scientific">Yeosuana aromativorans</name>
    <dbReference type="NCBI Taxonomy" id="288019"/>
    <lineage>
        <taxon>Bacteria</taxon>
        <taxon>Pseudomonadati</taxon>
        <taxon>Bacteroidota</taxon>
        <taxon>Flavobacteriia</taxon>
        <taxon>Flavobacteriales</taxon>
        <taxon>Flavobacteriaceae</taxon>
        <taxon>Yeosuana</taxon>
    </lineage>
</organism>
<evidence type="ECO:0000256" key="1">
    <source>
        <dbReference type="ARBA" id="ARBA00000085"/>
    </source>
</evidence>
<feature type="domain" description="Histidine kinase" evidence="7">
    <location>
        <begin position="256"/>
        <end position="476"/>
    </location>
</feature>
<evidence type="ECO:0000313" key="10">
    <source>
        <dbReference type="EMBL" id="GGK21810.1"/>
    </source>
</evidence>
<reference evidence="10" key="1">
    <citation type="journal article" date="2014" name="Int. J. Syst. Evol. Microbiol.">
        <title>Complete genome sequence of Corynebacterium casei LMG S-19264T (=DSM 44701T), isolated from a smear-ripened cheese.</title>
        <authorList>
            <consortium name="US DOE Joint Genome Institute (JGI-PGF)"/>
            <person name="Walter F."/>
            <person name="Albersmeier A."/>
            <person name="Kalinowski J."/>
            <person name="Ruckert C."/>
        </authorList>
    </citation>
    <scope>NUCLEOTIDE SEQUENCE</scope>
    <source>
        <strain evidence="10">JCM 12862</strain>
    </source>
</reference>
<dbReference type="PANTHER" id="PTHR43047">
    <property type="entry name" value="TWO-COMPONENT HISTIDINE PROTEIN KINASE"/>
    <property type="match status" value="1"/>
</dbReference>
<evidence type="ECO:0000256" key="5">
    <source>
        <dbReference type="ARBA" id="ARBA00022777"/>
    </source>
</evidence>
<dbReference type="EMBL" id="BMNR01000003">
    <property type="protein sequence ID" value="GGK21810.1"/>
    <property type="molecule type" value="Genomic_DNA"/>
</dbReference>
<keyword evidence="3 6" id="KW-0597">Phosphoprotein</keyword>
<dbReference type="SUPFAM" id="SSF52172">
    <property type="entry name" value="CheY-like"/>
    <property type="match status" value="1"/>
</dbReference>
<dbReference type="Pfam" id="PF00512">
    <property type="entry name" value="HisKA"/>
    <property type="match status" value="1"/>
</dbReference>
<dbReference type="InterPro" id="IPR036097">
    <property type="entry name" value="HisK_dim/P_sf"/>
</dbReference>
<keyword evidence="5" id="KW-0418">Kinase</keyword>
<dbReference type="InterPro" id="IPR035965">
    <property type="entry name" value="PAS-like_dom_sf"/>
</dbReference>
<dbReference type="SMART" id="SM00388">
    <property type="entry name" value="HisKA"/>
    <property type="match status" value="1"/>
</dbReference>
<proteinExistence type="predicted"/>
<dbReference type="GO" id="GO:0000155">
    <property type="term" value="F:phosphorelay sensor kinase activity"/>
    <property type="evidence" value="ECO:0007669"/>
    <property type="project" value="InterPro"/>
</dbReference>
<name>A0A8J3BKW3_9FLAO</name>
<feature type="domain" description="PAS" evidence="9">
    <location>
        <begin position="116"/>
        <end position="186"/>
    </location>
</feature>
<dbReference type="PRINTS" id="PR00344">
    <property type="entry name" value="BCTRLSENSOR"/>
</dbReference>
<keyword evidence="11" id="KW-1185">Reference proteome</keyword>
<evidence type="ECO:0000256" key="4">
    <source>
        <dbReference type="ARBA" id="ARBA00022679"/>
    </source>
</evidence>
<comment type="catalytic activity">
    <reaction evidence="1">
        <text>ATP + protein L-histidine = ADP + protein N-phospho-L-histidine.</text>
        <dbReference type="EC" id="2.7.13.3"/>
    </reaction>
</comment>
<dbReference type="Pfam" id="PF00072">
    <property type="entry name" value="Response_reg"/>
    <property type="match status" value="1"/>
</dbReference>
<reference evidence="10" key="2">
    <citation type="submission" date="2020-09" db="EMBL/GenBank/DDBJ databases">
        <authorList>
            <person name="Sun Q."/>
            <person name="Ohkuma M."/>
        </authorList>
    </citation>
    <scope>NUCLEOTIDE SEQUENCE</scope>
    <source>
        <strain evidence="10">JCM 12862</strain>
    </source>
</reference>
<dbReference type="SUPFAM" id="SSF55785">
    <property type="entry name" value="PYP-like sensor domain (PAS domain)"/>
    <property type="match status" value="1"/>
</dbReference>
<dbReference type="Gene3D" id="1.10.287.130">
    <property type="match status" value="1"/>
</dbReference>
<dbReference type="Gene3D" id="3.30.565.10">
    <property type="entry name" value="Histidine kinase-like ATPase, C-terminal domain"/>
    <property type="match status" value="1"/>
</dbReference>
<dbReference type="InterPro" id="IPR001789">
    <property type="entry name" value="Sig_transdc_resp-reg_receiver"/>
</dbReference>
<dbReference type="InterPro" id="IPR004358">
    <property type="entry name" value="Sig_transdc_His_kin-like_C"/>
</dbReference>
<dbReference type="InterPro" id="IPR003661">
    <property type="entry name" value="HisK_dim/P_dom"/>
</dbReference>
<dbReference type="InterPro" id="IPR011006">
    <property type="entry name" value="CheY-like_superfamily"/>
</dbReference>
<evidence type="ECO:0000256" key="6">
    <source>
        <dbReference type="PROSITE-ProRule" id="PRU00169"/>
    </source>
</evidence>
<gene>
    <name evidence="10" type="ORF">GCM10007962_14950</name>
</gene>
<accession>A0A8J3BKW3</accession>
<dbReference type="SUPFAM" id="SSF55874">
    <property type="entry name" value="ATPase domain of HSP90 chaperone/DNA topoisomerase II/histidine kinase"/>
    <property type="match status" value="1"/>
</dbReference>
<dbReference type="GO" id="GO:0009927">
    <property type="term" value="F:histidine phosphotransfer kinase activity"/>
    <property type="evidence" value="ECO:0007669"/>
    <property type="project" value="TreeGrafter"/>
</dbReference>
<dbReference type="InterPro" id="IPR000014">
    <property type="entry name" value="PAS"/>
</dbReference>
<dbReference type="CDD" id="cd00130">
    <property type="entry name" value="PAS"/>
    <property type="match status" value="1"/>
</dbReference>
<keyword evidence="4" id="KW-0808">Transferase</keyword>
<dbReference type="Gene3D" id="3.40.50.2300">
    <property type="match status" value="1"/>
</dbReference>
<evidence type="ECO:0000259" key="7">
    <source>
        <dbReference type="PROSITE" id="PS50109"/>
    </source>
</evidence>
<dbReference type="PROSITE" id="PS50110">
    <property type="entry name" value="RESPONSE_REGULATORY"/>
    <property type="match status" value="1"/>
</dbReference>
<dbReference type="Pfam" id="PF02518">
    <property type="entry name" value="HATPase_c"/>
    <property type="match status" value="1"/>
</dbReference>
<protein>
    <recommendedName>
        <fullName evidence="2">histidine kinase</fullName>
        <ecNumber evidence="2">2.7.13.3</ecNumber>
    </recommendedName>
</protein>
<dbReference type="InterPro" id="IPR003594">
    <property type="entry name" value="HATPase_dom"/>
</dbReference>
<dbReference type="Pfam" id="PF13426">
    <property type="entry name" value="PAS_9"/>
    <property type="match status" value="2"/>
</dbReference>
<dbReference type="NCBIfam" id="TIGR00229">
    <property type="entry name" value="sensory_box"/>
    <property type="match status" value="1"/>
</dbReference>
<dbReference type="CDD" id="cd00082">
    <property type="entry name" value="HisKA"/>
    <property type="match status" value="1"/>
</dbReference>
<dbReference type="GO" id="GO:0005886">
    <property type="term" value="C:plasma membrane"/>
    <property type="evidence" value="ECO:0007669"/>
    <property type="project" value="TreeGrafter"/>
</dbReference>
<evidence type="ECO:0000259" key="8">
    <source>
        <dbReference type="PROSITE" id="PS50110"/>
    </source>
</evidence>
<dbReference type="Proteomes" id="UP000612329">
    <property type="component" value="Unassembled WGS sequence"/>
</dbReference>
<dbReference type="SMART" id="SM00448">
    <property type="entry name" value="REC"/>
    <property type="match status" value="1"/>
</dbReference>
<feature type="modified residue" description="4-aspartylphosphate" evidence="6">
    <location>
        <position position="547"/>
    </location>
</feature>
<dbReference type="SMART" id="SM00387">
    <property type="entry name" value="HATPase_c"/>
    <property type="match status" value="1"/>
</dbReference>
<dbReference type="PROSITE" id="PS50109">
    <property type="entry name" value="HIS_KIN"/>
    <property type="match status" value="1"/>
</dbReference>
<dbReference type="Gene3D" id="3.30.450.20">
    <property type="entry name" value="PAS domain"/>
    <property type="match status" value="1"/>
</dbReference>